<dbReference type="CDD" id="cd00146">
    <property type="entry name" value="PKD"/>
    <property type="match status" value="1"/>
</dbReference>
<dbReference type="EMBL" id="QFRJ01000003">
    <property type="protein sequence ID" value="PWH86054.1"/>
    <property type="molecule type" value="Genomic_DNA"/>
</dbReference>
<proteinExistence type="predicted"/>
<evidence type="ECO:0000256" key="2">
    <source>
        <dbReference type="SAM" id="SignalP"/>
    </source>
</evidence>
<dbReference type="Proteomes" id="UP000245370">
    <property type="component" value="Unassembled WGS sequence"/>
</dbReference>
<dbReference type="AlphaFoldDB" id="A0A2U2XE38"/>
<reference evidence="4 5" key="2">
    <citation type="submission" date="2018-05" db="EMBL/GenBank/DDBJ databases">
        <authorList>
            <person name="Lanie J.A."/>
            <person name="Ng W.-L."/>
            <person name="Kazmierczak K.M."/>
            <person name="Andrzejewski T.M."/>
            <person name="Davidsen T.M."/>
            <person name="Wayne K.J."/>
            <person name="Tettelin H."/>
            <person name="Glass J.I."/>
            <person name="Rusch D."/>
            <person name="Podicherti R."/>
            <person name="Tsui H.-C.T."/>
            <person name="Winkler M.E."/>
        </authorList>
    </citation>
    <scope>NUCLEOTIDE SEQUENCE [LARGE SCALE GENOMIC DNA]</scope>
    <source>
        <strain evidence="4 5">C305</strain>
    </source>
</reference>
<feature type="chain" id="PRO_5015763614" description="PKD domain-containing protein" evidence="2">
    <location>
        <begin position="25"/>
        <end position="616"/>
    </location>
</feature>
<feature type="signal peptide" evidence="2">
    <location>
        <begin position="1"/>
        <end position="24"/>
    </location>
</feature>
<dbReference type="Pfam" id="PF18962">
    <property type="entry name" value="Por_Secre_tail"/>
    <property type="match status" value="1"/>
</dbReference>
<protein>
    <recommendedName>
        <fullName evidence="3">PKD domain-containing protein</fullName>
    </recommendedName>
</protein>
<dbReference type="PROSITE" id="PS50093">
    <property type="entry name" value="PKD"/>
    <property type="match status" value="1"/>
</dbReference>
<organism evidence="4 5">
    <name type="scientific">Brumimicrobium oceani</name>
    <dbReference type="NCBI Taxonomy" id="2100725"/>
    <lineage>
        <taxon>Bacteria</taxon>
        <taxon>Pseudomonadati</taxon>
        <taxon>Bacteroidota</taxon>
        <taxon>Flavobacteriia</taxon>
        <taxon>Flavobacteriales</taxon>
        <taxon>Crocinitomicaceae</taxon>
        <taxon>Brumimicrobium</taxon>
    </lineage>
</organism>
<accession>A0A2U2XE38</accession>
<evidence type="ECO:0000313" key="5">
    <source>
        <dbReference type="Proteomes" id="UP000245370"/>
    </source>
</evidence>
<dbReference type="InterPro" id="IPR035986">
    <property type="entry name" value="PKD_dom_sf"/>
</dbReference>
<feature type="domain" description="PKD" evidence="3">
    <location>
        <begin position="471"/>
        <end position="523"/>
    </location>
</feature>
<evidence type="ECO:0000313" key="4">
    <source>
        <dbReference type="EMBL" id="PWH86054.1"/>
    </source>
</evidence>
<dbReference type="Pfam" id="PF00801">
    <property type="entry name" value="PKD"/>
    <property type="match status" value="1"/>
</dbReference>
<dbReference type="InterPro" id="IPR022409">
    <property type="entry name" value="PKD/Chitinase_dom"/>
</dbReference>
<dbReference type="SMART" id="SM00089">
    <property type="entry name" value="PKD"/>
    <property type="match status" value="1"/>
</dbReference>
<gene>
    <name evidence="4" type="ORF">DIT68_05725</name>
</gene>
<dbReference type="OrthoDB" id="862563at2"/>
<dbReference type="SUPFAM" id="SSF49299">
    <property type="entry name" value="PKD domain"/>
    <property type="match status" value="1"/>
</dbReference>
<comment type="caution">
    <text evidence="4">The sequence shown here is derived from an EMBL/GenBank/DDBJ whole genome shotgun (WGS) entry which is preliminary data.</text>
</comment>
<evidence type="ECO:0000259" key="3">
    <source>
        <dbReference type="PROSITE" id="PS50093"/>
    </source>
</evidence>
<dbReference type="InterPro" id="IPR026444">
    <property type="entry name" value="Secre_tail"/>
</dbReference>
<dbReference type="InterPro" id="IPR013783">
    <property type="entry name" value="Ig-like_fold"/>
</dbReference>
<dbReference type="Gene3D" id="2.60.40.10">
    <property type="entry name" value="Immunoglobulins"/>
    <property type="match status" value="1"/>
</dbReference>
<name>A0A2U2XE38_9FLAO</name>
<keyword evidence="1 2" id="KW-0732">Signal</keyword>
<evidence type="ECO:0000256" key="1">
    <source>
        <dbReference type="ARBA" id="ARBA00022729"/>
    </source>
</evidence>
<sequence>MRKNKHILLLSCLLLFNICGISQNGFQKVYDHHEIDTFSLISDIYIHDSVPYLTLGSGGGNPYRINFRFGKVNEQGDYENILEYYDVGHLQRSMYSFVELDTNFRGNLVNCYKDVSNYANSFRLIEYDLDGQIYLDTVFSDFWTIDSVKFFDYSRLLHLPDSSYLIGLNYIDKKESSATFEVQGTMLLNVAFDGAIKWKKEIYNAVHPSKPTSSAINLIDLEDGSFMLHYMDVTNYGQTLADLSWAIQKFIRIDANGNTLSEKQFQDGQYCYSFRGSYFDEDTTYLQYFDSKLVGDHPNTDRFKYMPMLSRVDENMDTVWRIPLTNIWHENIGIYYSIHKMRKLNDTSFITAFNYTEEIVYYEKYLSLVRLLNFSTDGDVIWHRDYFYYELDSLNDPEYRIADLELMPDGGFILGGEVLNYQRFNDNVPYQFAYLLRTNCLGYLSPPSAALIYESEGREVQFTNTSMNAGSYTYYFGDGDSLSTSEHIDSVFHTYNLNGNYTVTLVAHGCNGYADTVSFNIEVKQEKTFGDIGNNYFNLYPNPVQQGGVITIETGNIEDGELRFYDMQGKMLKSAPLPQAKSIYFIEHNFTSGTYSVQLYKEEKLLQRKKIVVSGG</sequence>
<dbReference type="RefSeq" id="WP_109358862.1">
    <property type="nucleotide sequence ID" value="NZ_QFRJ01000003.1"/>
</dbReference>
<reference evidence="4 5" key="1">
    <citation type="submission" date="2018-05" db="EMBL/GenBank/DDBJ databases">
        <title>Brumimicrobium oceani sp. nov., isolated from coastal sediment.</title>
        <authorList>
            <person name="Kou Y."/>
        </authorList>
    </citation>
    <scope>NUCLEOTIDE SEQUENCE [LARGE SCALE GENOMIC DNA]</scope>
    <source>
        <strain evidence="4 5">C305</strain>
    </source>
</reference>
<dbReference type="InterPro" id="IPR000601">
    <property type="entry name" value="PKD_dom"/>
</dbReference>
<dbReference type="NCBIfam" id="TIGR04183">
    <property type="entry name" value="Por_Secre_tail"/>
    <property type="match status" value="1"/>
</dbReference>
<keyword evidence="5" id="KW-1185">Reference proteome</keyword>